<evidence type="ECO:0000256" key="1">
    <source>
        <dbReference type="SAM" id="Phobius"/>
    </source>
</evidence>
<evidence type="ECO:0000313" key="3">
    <source>
        <dbReference type="Proteomes" id="UP000236893"/>
    </source>
</evidence>
<gene>
    <name evidence="2" type="ORF">C3K47_01375</name>
</gene>
<name>A0A2S5A9I5_9SPHI</name>
<proteinExistence type="predicted"/>
<feature type="transmembrane region" description="Helical" evidence="1">
    <location>
        <begin position="50"/>
        <end position="71"/>
    </location>
</feature>
<feature type="transmembrane region" description="Helical" evidence="1">
    <location>
        <begin position="119"/>
        <end position="137"/>
    </location>
</feature>
<dbReference type="RefSeq" id="WP_103787277.1">
    <property type="nucleotide sequence ID" value="NZ_PQVF01000001.1"/>
</dbReference>
<keyword evidence="1" id="KW-1133">Transmembrane helix</keyword>
<protein>
    <submittedName>
        <fullName evidence="2">Uncharacterized protein</fullName>
    </submittedName>
</protein>
<dbReference type="OrthoDB" id="1151358at2"/>
<dbReference type="Proteomes" id="UP000236893">
    <property type="component" value="Unassembled WGS sequence"/>
</dbReference>
<keyword evidence="1" id="KW-0472">Membrane</keyword>
<accession>A0A2S5A9I5</accession>
<feature type="transmembrane region" description="Helical" evidence="1">
    <location>
        <begin position="92"/>
        <end position="113"/>
    </location>
</feature>
<reference evidence="2 3" key="1">
    <citation type="submission" date="2018-01" db="EMBL/GenBank/DDBJ databases">
        <authorList>
            <person name="Gaut B.S."/>
            <person name="Morton B.R."/>
            <person name="Clegg M.T."/>
            <person name="Duvall M.R."/>
        </authorList>
    </citation>
    <scope>NUCLEOTIDE SEQUENCE [LARGE SCALE GENOMIC DNA]</scope>
    <source>
        <strain evidence="2 3">HR-AV</strain>
    </source>
</reference>
<feature type="transmembrane region" description="Helical" evidence="1">
    <location>
        <begin position="12"/>
        <end position="35"/>
    </location>
</feature>
<organism evidence="2 3">
    <name type="scientific">Solitalea longa</name>
    <dbReference type="NCBI Taxonomy" id="2079460"/>
    <lineage>
        <taxon>Bacteria</taxon>
        <taxon>Pseudomonadati</taxon>
        <taxon>Bacteroidota</taxon>
        <taxon>Sphingobacteriia</taxon>
        <taxon>Sphingobacteriales</taxon>
        <taxon>Sphingobacteriaceae</taxon>
        <taxon>Solitalea</taxon>
    </lineage>
</organism>
<evidence type="ECO:0000313" key="2">
    <source>
        <dbReference type="EMBL" id="POY39174.1"/>
    </source>
</evidence>
<dbReference type="AlphaFoldDB" id="A0A2S5A9I5"/>
<keyword evidence="1" id="KW-0812">Transmembrane</keyword>
<sequence length="169" mass="19294">MEMQDQNGKEYFRSLFTTYLSIVVPMSFFIVYALYHPDFLIKKSPYNGSFNVYIAAIFGVIAMYLQLFWYPKRILKAQSLESIIDKLNNYRGAYLMTLLAFQVTAMAFMLSFLFTKNMILEACSIGISIVVLIIYPCKAKVIASLKLSESEIESLDDPEAIVAQVKSSR</sequence>
<keyword evidence="3" id="KW-1185">Reference proteome</keyword>
<comment type="caution">
    <text evidence="2">The sequence shown here is derived from an EMBL/GenBank/DDBJ whole genome shotgun (WGS) entry which is preliminary data.</text>
</comment>
<dbReference type="EMBL" id="PQVF01000001">
    <property type="protein sequence ID" value="POY39174.1"/>
    <property type="molecule type" value="Genomic_DNA"/>
</dbReference>